<dbReference type="GO" id="GO:0005886">
    <property type="term" value="C:plasma membrane"/>
    <property type="evidence" value="ECO:0007669"/>
    <property type="project" value="UniProtKB-SubCell"/>
</dbReference>
<feature type="transmembrane region" description="Helical" evidence="6">
    <location>
        <begin position="766"/>
        <end position="793"/>
    </location>
</feature>
<evidence type="ECO:0000313" key="9">
    <source>
        <dbReference type="EMBL" id="MXV14855.1"/>
    </source>
</evidence>
<protein>
    <submittedName>
        <fullName evidence="9">FtsX-like permease family protein</fullName>
    </submittedName>
</protein>
<keyword evidence="5 6" id="KW-0472">Membrane</keyword>
<dbReference type="AlphaFoldDB" id="A0A7K1XV19"/>
<dbReference type="Pfam" id="PF02687">
    <property type="entry name" value="FtsX"/>
    <property type="match status" value="2"/>
</dbReference>
<dbReference type="GO" id="GO:0022857">
    <property type="term" value="F:transmembrane transporter activity"/>
    <property type="evidence" value="ECO:0007669"/>
    <property type="project" value="TreeGrafter"/>
</dbReference>
<organism evidence="9 10">
    <name type="scientific">Hufsiella ginkgonis</name>
    <dbReference type="NCBI Taxonomy" id="2695274"/>
    <lineage>
        <taxon>Bacteria</taxon>
        <taxon>Pseudomonadati</taxon>
        <taxon>Bacteroidota</taxon>
        <taxon>Sphingobacteriia</taxon>
        <taxon>Sphingobacteriales</taxon>
        <taxon>Sphingobacteriaceae</taxon>
        <taxon>Hufsiella</taxon>
    </lineage>
</organism>
<feature type="transmembrane region" description="Helical" evidence="6">
    <location>
        <begin position="21"/>
        <end position="42"/>
    </location>
</feature>
<dbReference type="Pfam" id="PF12704">
    <property type="entry name" value="MacB_PCD"/>
    <property type="match status" value="2"/>
</dbReference>
<dbReference type="InterPro" id="IPR025857">
    <property type="entry name" value="MacB_PCD"/>
</dbReference>
<dbReference type="InterPro" id="IPR050250">
    <property type="entry name" value="Macrolide_Exporter_MacB"/>
</dbReference>
<feature type="domain" description="ABC3 transporter permease C-terminal" evidence="7">
    <location>
        <begin position="685"/>
        <end position="792"/>
    </location>
</feature>
<dbReference type="EMBL" id="WVHS01000001">
    <property type="protein sequence ID" value="MXV14855.1"/>
    <property type="molecule type" value="Genomic_DNA"/>
</dbReference>
<reference evidence="9 10" key="1">
    <citation type="submission" date="2019-11" db="EMBL/GenBank/DDBJ databases">
        <title>Pedobacter sp. HMF7056 Genome sequencing and assembly.</title>
        <authorList>
            <person name="Kang H."/>
            <person name="Kim H."/>
            <person name="Joh K."/>
        </authorList>
    </citation>
    <scope>NUCLEOTIDE SEQUENCE [LARGE SCALE GENOMIC DNA]</scope>
    <source>
        <strain evidence="9 10">HMF7056</strain>
    </source>
</reference>
<feature type="transmembrane region" description="Helical" evidence="6">
    <location>
        <begin position="388"/>
        <end position="410"/>
    </location>
</feature>
<evidence type="ECO:0000256" key="4">
    <source>
        <dbReference type="ARBA" id="ARBA00022989"/>
    </source>
</evidence>
<feature type="domain" description="MacB-like periplasmic core" evidence="8">
    <location>
        <begin position="22"/>
        <end position="235"/>
    </location>
</feature>
<keyword evidence="3 6" id="KW-0812">Transmembrane</keyword>
<proteinExistence type="predicted"/>
<evidence type="ECO:0000256" key="5">
    <source>
        <dbReference type="ARBA" id="ARBA00023136"/>
    </source>
</evidence>
<evidence type="ECO:0000256" key="1">
    <source>
        <dbReference type="ARBA" id="ARBA00004651"/>
    </source>
</evidence>
<evidence type="ECO:0000259" key="8">
    <source>
        <dbReference type="Pfam" id="PF12704"/>
    </source>
</evidence>
<gene>
    <name evidence="9" type="ORF">GS398_06065</name>
</gene>
<evidence type="ECO:0000256" key="3">
    <source>
        <dbReference type="ARBA" id="ARBA00022692"/>
    </source>
</evidence>
<feature type="domain" description="ABC3 transporter permease C-terminal" evidence="7">
    <location>
        <begin position="297"/>
        <end position="414"/>
    </location>
</feature>
<dbReference type="PANTHER" id="PTHR30572">
    <property type="entry name" value="MEMBRANE COMPONENT OF TRANSPORTER-RELATED"/>
    <property type="match status" value="1"/>
</dbReference>
<keyword evidence="4 6" id="KW-1133">Transmembrane helix</keyword>
<evidence type="ECO:0000256" key="6">
    <source>
        <dbReference type="SAM" id="Phobius"/>
    </source>
</evidence>
<accession>A0A7K1XV19</accession>
<comment type="subcellular location">
    <subcellularLocation>
        <location evidence="1">Cell membrane</location>
        <topology evidence="1">Multi-pass membrane protein</topology>
    </subcellularLocation>
</comment>
<name>A0A7K1XV19_9SPHI</name>
<feature type="transmembrane region" description="Helical" evidence="6">
    <location>
        <begin position="339"/>
        <end position="368"/>
    </location>
</feature>
<keyword evidence="2" id="KW-1003">Cell membrane</keyword>
<dbReference type="Proteomes" id="UP000451233">
    <property type="component" value="Unassembled WGS sequence"/>
</dbReference>
<dbReference type="InterPro" id="IPR003838">
    <property type="entry name" value="ABC3_permease_C"/>
</dbReference>
<evidence type="ECO:0000256" key="2">
    <source>
        <dbReference type="ARBA" id="ARBA00022475"/>
    </source>
</evidence>
<feature type="domain" description="MacB-like periplasmic core" evidence="8">
    <location>
        <begin position="441"/>
        <end position="639"/>
    </location>
</feature>
<keyword evidence="10" id="KW-1185">Reference proteome</keyword>
<feature type="transmembrane region" description="Helical" evidence="6">
    <location>
        <begin position="291"/>
        <end position="318"/>
    </location>
</feature>
<evidence type="ECO:0000259" key="7">
    <source>
        <dbReference type="Pfam" id="PF02687"/>
    </source>
</evidence>
<dbReference type="RefSeq" id="WP_160905800.1">
    <property type="nucleotide sequence ID" value="NZ_WVHS01000001.1"/>
</dbReference>
<evidence type="ECO:0000313" key="10">
    <source>
        <dbReference type="Proteomes" id="UP000451233"/>
    </source>
</evidence>
<feature type="transmembrane region" description="Helical" evidence="6">
    <location>
        <begin position="732"/>
        <end position="751"/>
    </location>
</feature>
<dbReference type="PANTHER" id="PTHR30572:SF18">
    <property type="entry name" value="ABC-TYPE MACROLIDE FAMILY EXPORT SYSTEM PERMEASE COMPONENT 2"/>
    <property type="match status" value="1"/>
</dbReference>
<sequence length="803" mass="88633">MFKNYIKTSLRNLWKRKLFTSIHIIGLGVAFGAAILLFIVAANQLTFDDFHINKQTIHLLSLEQHRAQKTDFSDNMPVPMAPAVKRELSGVTAVTRVMGGMVASRQGSKELDLGINYVDPSFLQMFSFPLISGNTRLALSGPEQVVLTENASQKLFGTTATLGKPVQLNADGVWKTFVVSGILKDLPNNSSIRFDVLVRFENAGNYRSNADQWGNLNHNVFVQLREDMNPQRFEQSSHAFINKYFAEDINTLTRDGGKPGPDGQVISLRLISLPDMHFNKTTSIGNATSIVFPWLLIVLSIFILFIASTNFINLSLAGSFTRSREIGMRKTLGAGRAQILTQLWGEALITCLFALTLGGLLAQVLLGYFNAEMRSVLTFSVLFSPKVLAWFLVLFLAVTAFAGGYPAAVMSKFNTILTLKGGLKMNSKNKLRNVLISTQFVIAILLITSTFIISSQMRYLRSKPLGYNKTQVISIPVGTGPDGESVLKLMRAKLAAVPGVLAVSGTDNNLGRGKDGSSRTSVIGFDYHNREIKTHWQRVDYDYLETLDIPLLAGRDFSRDFDDSASVLINEKMAQQIGGKNQVGTLLPIGDGHNLVVIGVVKDFNFKSLHKDIEPLTMSIRAENAPQYIYVKVKPDDLAGSMKAVTAVWKGVNPSAKADPTFLEENTNRQYRNEEMMTTIFTSGAILTILISCMGLFAIALFIMEQRTKEIGIRKVLGASVPGIVQLLSKEFARMVAVAFLLAAPLSWWLMNLWLQNFAYRIHPQWWMLLTGGAIVMAVAMLTVGVQAVRAALANPVRSLKTE</sequence>
<comment type="caution">
    <text evidence="9">The sequence shown here is derived from an EMBL/GenBank/DDBJ whole genome shotgun (WGS) entry which is preliminary data.</text>
</comment>
<feature type="transmembrane region" description="Helical" evidence="6">
    <location>
        <begin position="431"/>
        <end position="453"/>
    </location>
</feature>
<feature type="transmembrane region" description="Helical" evidence="6">
    <location>
        <begin position="680"/>
        <end position="704"/>
    </location>
</feature>